<dbReference type="SUPFAM" id="SSF51556">
    <property type="entry name" value="Metallo-dependent hydrolases"/>
    <property type="match status" value="1"/>
</dbReference>
<proteinExistence type="inferred from homology"/>
<feature type="binding site" evidence="8">
    <location>
        <position position="131"/>
    </location>
    <ligand>
        <name>Zn(2+)</name>
        <dbReference type="ChEBI" id="CHEBI:29105"/>
    </ligand>
</feature>
<dbReference type="InterPro" id="IPR032466">
    <property type="entry name" value="Metal_Hydrolase"/>
</dbReference>
<dbReference type="SUPFAM" id="SSF51338">
    <property type="entry name" value="Composite domain of metallo-dependent hydrolases"/>
    <property type="match status" value="1"/>
</dbReference>
<organism evidence="10 11">
    <name type="scientific">Rhizobium loti</name>
    <name type="common">Mesorhizobium loti</name>
    <dbReference type="NCBI Taxonomy" id="381"/>
    <lineage>
        <taxon>Bacteria</taxon>
        <taxon>Pseudomonadati</taxon>
        <taxon>Pseudomonadota</taxon>
        <taxon>Alphaproteobacteria</taxon>
        <taxon>Hyphomicrobiales</taxon>
        <taxon>Phyllobacteriaceae</taxon>
        <taxon>Mesorhizobium</taxon>
    </lineage>
</organism>
<dbReference type="Gene3D" id="3.20.20.140">
    <property type="entry name" value="Metal-dependent hydrolases"/>
    <property type="match status" value="1"/>
</dbReference>
<dbReference type="AlphaFoldDB" id="A0A6M7TWH7"/>
<feature type="active site" description="Proton donor/acceptor" evidence="6">
    <location>
        <position position="277"/>
    </location>
</feature>
<dbReference type="InterPro" id="IPR006680">
    <property type="entry name" value="Amidohydro-rel"/>
</dbReference>
<dbReference type="CDD" id="cd00854">
    <property type="entry name" value="NagA"/>
    <property type="match status" value="1"/>
</dbReference>
<comment type="cofactor">
    <cofactor evidence="8">
        <name>a divalent metal cation</name>
        <dbReference type="ChEBI" id="CHEBI:60240"/>
    </cofactor>
    <text evidence="8">Binds 1 divalent metal cation per subunit.</text>
</comment>
<sequence>MSDRFALTGARIFDGDNWHEGLALVVRDGLVEAIVRQGALPSDVRVVDAGGGMLVPGFVDIQVNGGGGVMLNDHPDVASIETICRAHAPFGTTALLATLITDTPAITAAAIAAGEAAALRKVPGFLGLHLEGPHLSIARKGAHDPALIRPMTDADQAMLIAARRKLPVLLTTVAPESVEPARVAALAKAGVVVSLGHSDTSYLRAKTFAEAGASVVTHLFNAMSQIGNREPGLAGTAIDVGSLSAGLIADGIHVHPATIRIALDAKQGPGKIVLVTDAMAPIGTDMTSFTLNGRTIYRKDGSLRLADGTLAGADLDMISAIRFMHGVVGVELSEALRMASLYPAQAIGQSHRLGRFANGTAADIVALSDDLGIGSVWIGGEKVFEAGAPR</sequence>
<evidence type="ECO:0000256" key="5">
    <source>
        <dbReference type="PIRNR" id="PIRNR038994"/>
    </source>
</evidence>
<dbReference type="GO" id="GO:0046872">
    <property type="term" value="F:metal ion binding"/>
    <property type="evidence" value="ECO:0007669"/>
    <property type="project" value="UniProtKB-KW"/>
</dbReference>
<dbReference type="PIRSF" id="PIRSF038994">
    <property type="entry name" value="NagA"/>
    <property type="match status" value="1"/>
</dbReference>
<feature type="binding site" evidence="7">
    <location>
        <position position="142"/>
    </location>
    <ligand>
        <name>substrate</name>
    </ligand>
</feature>
<feature type="binding site" evidence="7">
    <location>
        <position position="253"/>
    </location>
    <ligand>
        <name>substrate</name>
    </ligand>
</feature>
<evidence type="ECO:0000256" key="6">
    <source>
        <dbReference type="PIRSR" id="PIRSR038994-1"/>
    </source>
</evidence>
<comment type="caution">
    <text evidence="10">The sequence shown here is derived from an EMBL/GenBank/DDBJ whole genome shotgun (WGS) entry which is preliminary data.</text>
</comment>
<feature type="binding site" evidence="7">
    <location>
        <begin position="221"/>
        <end position="222"/>
    </location>
    <ligand>
        <name>substrate</name>
    </ligand>
</feature>
<dbReference type="InterPro" id="IPR011059">
    <property type="entry name" value="Metal-dep_hydrolase_composite"/>
</dbReference>
<accession>A0A6M7TWH7</accession>
<evidence type="ECO:0000256" key="4">
    <source>
        <dbReference type="ARBA" id="ARBA00023277"/>
    </source>
</evidence>
<protein>
    <submittedName>
        <fullName evidence="10">N-acetylglucosamine-6-phosphate deacetylase</fullName>
    </submittedName>
</protein>
<dbReference type="InterPro" id="IPR003764">
    <property type="entry name" value="GlcNAc_6-P_deAcase"/>
</dbReference>
<comment type="similarity">
    <text evidence="1 5">Belongs to the metallo-dependent hydrolases superfamily. NagA family.</text>
</comment>
<dbReference type="PANTHER" id="PTHR11113">
    <property type="entry name" value="N-ACETYLGLUCOSAMINE-6-PHOSPHATE DEACETYLASE"/>
    <property type="match status" value="1"/>
</dbReference>
<dbReference type="NCBIfam" id="TIGR00221">
    <property type="entry name" value="nagA"/>
    <property type="match status" value="1"/>
</dbReference>
<evidence type="ECO:0000313" key="10">
    <source>
        <dbReference type="EMBL" id="OBQ65246.1"/>
    </source>
</evidence>
<dbReference type="Proteomes" id="UP000093737">
    <property type="component" value="Unassembled WGS sequence"/>
</dbReference>
<dbReference type="EMBL" id="LYTK01000012">
    <property type="protein sequence ID" value="OBQ65246.1"/>
    <property type="molecule type" value="Genomic_DNA"/>
</dbReference>
<dbReference type="GO" id="GO:0008448">
    <property type="term" value="F:N-acetylglucosamine-6-phosphate deacetylase activity"/>
    <property type="evidence" value="ECO:0007669"/>
    <property type="project" value="InterPro"/>
</dbReference>
<evidence type="ECO:0000259" key="9">
    <source>
        <dbReference type="Pfam" id="PF01979"/>
    </source>
</evidence>
<keyword evidence="2 8" id="KW-0479">Metal-binding</keyword>
<feature type="binding site" evidence="7">
    <location>
        <position position="229"/>
    </location>
    <ligand>
        <name>substrate</name>
    </ligand>
</feature>
<dbReference type="Gene3D" id="2.30.40.10">
    <property type="entry name" value="Urease, subunit C, domain 1"/>
    <property type="match status" value="1"/>
</dbReference>
<evidence type="ECO:0000256" key="8">
    <source>
        <dbReference type="PIRSR" id="PIRSR038994-3"/>
    </source>
</evidence>
<feature type="binding site" evidence="7">
    <location>
        <begin position="310"/>
        <end position="312"/>
    </location>
    <ligand>
        <name>substrate</name>
    </ligand>
</feature>
<feature type="binding site" evidence="8">
    <location>
        <position position="218"/>
    </location>
    <ligand>
        <name>Zn(2+)</name>
        <dbReference type="ChEBI" id="CHEBI:29105"/>
    </ligand>
</feature>
<evidence type="ECO:0000256" key="1">
    <source>
        <dbReference type="ARBA" id="ARBA00010716"/>
    </source>
</evidence>
<feature type="binding site" evidence="8">
    <location>
        <position position="197"/>
    </location>
    <ligand>
        <name>Zn(2+)</name>
        <dbReference type="ChEBI" id="CHEBI:29105"/>
    </ligand>
</feature>
<dbReference type="RefSeq" id="WP_056573829.1">
    <property type="nucleotide sequence ID" value="NZ_CP033334.1"/>
</dbReference>
<dbReference type="Pfam" id="PF01979">
    <property type="entry name" value="Amidohydro_1"/>
    <property type="match status" value="1"/>
</dbReference>
<keyword evidence="3 5" id="KW-0378">Hydrolase</keyword>
<evidence type="ECO:0000256" key="3">
    <source>
        <dbReference type="ARBA" id="ARBA00022801"/>
    </source>
</evidence>
<dbReference type="GO" id="GO:0006046">
    <property type="term" value="P:N-acetylglucosamine catabolic process"/>
    <property type="evidence" value="ECO:0007669"/>
    <property type="project" value="TreeGrafter"/>
</dbReference>
<feature type="domain" description="Amidohydrolase-related" evidence="9">
    <location>
        <begin position="53"/>
        <end position="382"/>
    </location>
</feature>
<reference evidence="10 11" key="1">
    <citation type="submission" date="2016-05" db="EMBL/GenBank/DDBJ databases">
        <authorList>
            <person name="Ramsay J.P."/>
        </authorList>
    </citation>
    <scope>NUCLEOTIDE SEQUENCE [LARGE SCALE GENOMIC DNA]</scope>
    <source>
        <strain evidence="10 11">NZP2042</strain>
    </source>
</reference>
<evidence type="ECO:0000313" key="11">
    <source>
        <dbReference type="Proteomes" id="UP000093737"/>
    </source>
</evidence>
<evidence type="ECO:0000256" key="7">
    <source>
        <dbReference type="PIRSR" id="PIRSR038994-2"/>
    </source>
</evidence>
<dbReference type="PANTHER" id="PTHR11113:SF14">
    <property type="entry name" value="N-ACETYLGLUCOSAMINE-6-PHOSPHATE DEACETYLASE"/>
    <property type="match status" value="1"/>
</dbReference>
<name>A0A6M7TWH7_RHILI</name>
<keyword evidence="4 5" id="KW-0119">Carbohydrate metabolism</keyword>
<gene>
    <name evidence="10" type="ORF">A8145_13660</name>
</gene>
<evidence type="ECO:0000256" key="2">
    <source>
        <dbReference type="ARBA" id="ARBA00022723"/>
    </source>
</evidence>